<dbReference type="InterPro" id="IPR036515">
    <property type="entry name" value="Transposase_17_sf"/>
</dbReference>
<dbReference type="GO" id="GO:0043565">
    <property type="term" value="F:sequence-specific DNA binding"/>
    <property type="evidence" value="ECO:0007669"/>
    <property type="project" value="TreeGrafter"/>
</dbReference>
<dbReference type="Gene3D" id="3.30.70.1290">
    <property type="entry name" value="Transposase IS200-like"/>
    <property type="match status" value="1"/>
</dbReference>
<sequence>MKKNRQSTRLTGFDYSNPGFYFLTICTFQREHLFGRISSGSMDLNIAGKTATECWLEIPKHFPHVILHEYVVMPNHIHGIIELMPLNGIEKIPSVGAKNFSPLRRESNPVPFASPSKTIGSIIRGFKIGVT</sequence>
<evidence type="ECO:0008006" key="3">
    <source>
        <dbReference type="Google" id="ProtNLM"/>
    </source>
</evidence>
<gene>
    <name evidence="1" type="ORF">EL17_24165</name>
</gene>
<proteinExistence type="predicted"/>
<reference evidence="1 2" key="1">
    <citation type="submission" date="2014-04" db="EMBL/GenBank/DDBJ databases">
        <title>Characterization and application of a salt tolerant electro-active bacterium.</title>
        <authorList>
            <person name="Yang L."/>
            <person name="Wei S."/>
            <person name="Tay Q.X.M."/>
        </authorList>
    </citation>
    <scope>NUCLEOTIDE SEQUENCE [LARGE SCALE GENOMIC DNA]</scope>
    <source>
        <strain evidence="1 2">LY1</strain>
    </source>
</reference>
<dbReference type="PANTHER" id="PTHR36966:SF1">
    <property type="entry name" value="REP-ASSOCIATED TYROSINE TRANSPOSASE"/>
    <property type="match status" value="1"/>
</dbReference>
<dbReference type="GO" id="GO:0006313">
    <property type="term" value="P:DNA transposition"/>
    <property type="evidence" value="ECO:0007669"/>
    <property type="project" value="InterPro"/>
</dbReference>
<dbReference type="PANTHER" id="PTHR36966">
    <property type="entry name" value="REP-ASSOCIATED TYROSINE TRANSPOSASE"/>
    <property type="match status" value="1"/>
</dbReference>
<dbReference type="GO" id="GO:0004803">
    <property type="term" value="F:transposase activity"/>
    <property type="evidence" value="ECO:0007669"/>
    <property type="project" value="InterPro"/>
</dbReference>
<name>A0A074KVJ7_9BACT</name>
<accession>A0A074KVJ7</accession>
<dbReference type="AlphaFoldDB" id="A0A074KVJ7"/>
<evidence type="ECO:0000313" key="2">
    <source>
        <dbReference type="Proteomes" id="UP000027821"/>
    </source>
</evidence>
<dbReference type="OrthoDB" id="9794403at2"/>
<protein>
    <recommendedName>
        <fullName evidence="3">Transposase IS200-like domain-containing protein</fullName>
    </recommendedName>
</protein>
<dbReference type="SUPFAM" id="SSF143422">
    <property type="entry name" value="Transposase IS200-like"/>
    <property type="match status" value="1"/>
</dbReference>
<comment type="caution">
    <text evidence="1">The sequence shown here is derived from an EMBL/GenBank/DDBJ whole genome shotgun (WGS) entry which is preliminary data.</text>
</comment>
<organism evidence="1 2">
    <name type="scientific">Anditalea andensis</name>
    <dbReference type="NCBI Taxonomy" id="1048983"/>
    <lineage>
        <taxon>Bacteria</taxon>
        <taxon>Pseudomonadati</taxon>
        <taxon>Bacteroidota</taxon>
        <taxon>Cytophagia</taxon>
        <taxon>Cytophagales</taxon>
        <taxon>Cytophagaceae</taxon>
        <taxon>Anditalea</taxon>
    </lineage>
</organism>
<keyword evidence="2" id="KW-1185">Reference proteome</keyword>
<dbReference type="InterPro" id="IPR052715">
    <property type="entry name" value="RAYT_transposase"/>
</dbReference>
<dbReference type="eggNOG" id="COG1943">
    <property type="taxonomic scope" value="Bacteria"/>
</dbReference>
<dbReference type="EMBL" id="JMIH01000064">
    <property type="protein sequence ID" value="KEO71593.1"/>
    <property type="molecule type" value="Genomic_DNA"/>
</dbReference>
<feature type="non-terminal residue" evidence="1">
    <location>
        <position position="131"/>
    </location>
</feature>
<evidence type="ECO:0000313" key="1">
    <source>
        <dbReference type="EMBL" id="KEO71593.1"/>
    </source>
</evidence>
<dbReference type="Proteomes" id="UP000027821">
    <property type="component" value="Unassembled WGS sequence"/>
</dbReference>
<dbReference type="RefSeq" id="WP_035080082.1">
    <property type="nucleotide sequence ID" value="NZ_JMIH01000064.1"/>
</dbReference>